<keyword evidence="4" id="KW-1185">Reference proteome</keyword>
<evidence type="ECO:0008006" key="5">
    <source>
        <dbReference type="Google" id="ProtNLM"/>
    </source>
</evidence>
<protein>
    <recommendedName>
        <fullName evidence="5">DUF4386 family protein</fullName>
    </recommendedName>
</protein>
<feature type="compositionally biased region" description="Low complexity" evidence="1">
    <location>
        <begin position="172"/>
        <end position="187"/>
    </location>
</feature>
<evidence type="ECO:0000313" key="3">
    <source>
        <dbReference type="EMBL" id="GAA3617455.1"/>
    </source>
</evidence>
<dbReference type="Pfam" id="PF20589">
    <property type="entry name" value="DUF6790"/>
    <property type="match status" value="1"/>
</dbReference>
<feature type="transmembrane region" description="Helical" evidence="2">
    <location>
        <begin position="83"/>
        <end position="101"/>
    </location>
</feature>
<keyword evidence="2" id="KW-1133">Transmembrane helix</keyword>
<feature type="transmembrane region" description="Helical" evidence="2">
    <location>
        <begin position="146"/>
        <end position="167"/>
    </location>
</feature>
<name>A0ABP6ZWW6_9ACTN</name>
<keyword evidence="2" id="KW-0472">Membrane</keyword>
<feature type="transmembrane region" description="Helical" evidence="2">
    <location>
        <begin position="42"/>
        <end position="63"/>
    </location>
</feature>
<evidence type="ECO:0000256" key="1">
    <source>
        <dbReference type="SAM" id="MobiDB-lite"/>
    </source>
</evidence>
<dbReference type="RefSeq" id="WP_344803879.1">
    <property type="nucleotide sequence ID" value="NZ_BAABAB010000014.1"/>
</dbReference>
<proteinExistence type="predicted"/>
<dbReference type="InterPro" id="IPR046740">
    <property type="entry name" value="DUF6790"/>
</dbReference>
<dbReference type="Proteomes" id="UP001501490">
    <property type="component" value="Unassembled WGS sequence"/>
</dbReference>
<evidence type="ECO:0000256" key="2">
    <source>
        <dbReference type="SAM" id="Phobius"/>
    </source>
</evidence>
<keyword evidence="2" id="KW-0812">Transmembrane</keyword>
<evidence type="ECO:0000313" key="4">
    <source>
        <dbReference type="Proteomes" id="UP001501490"/>
    </source>
</evidence>
<accession>A0ABP6ZWW6</accession>
<feature type="transmembrane region" description="Helical" evidence="2">
    <location>
        <begin position="113"/>
        <end position="134"/>
    </location>
</feature>
<sequence>MIGSLIAALIGNYMTTCFAIGLIVGLVAVARHRGPRTPESSSGLLLNAYVLWAIGVAQAINFVMHSVFGDFAAASIGWAQSPFQLELAFSSLGVAVMAFILHGRHAPFRGKVAVVIATAIFGYGAAAGHVYQVIANHDYAVNNTGLLLVMDVAIPTVGLALVVWHAVSPRTGATDAGGASSASGTDAVTRPEPAGRR</sequence>
<comment type="caution">
    <text evidence="3">The sequence shown here is derived from an EMBL/GenBank/DDBJ whole genome shotgun (WGS) entry which is preliminary data.</text>
</comment>
<reference evidence="4" key="1">
    <citation type="journal article" date="2019" name="Int. J. Syst. Evol. Microbiol.">
        <title>The Global Catalogue of Microorganisms (GCM) 10K type strain sequencing project: providing services to taxonomists for standard genome sequencing and annotation.</title>
        <authorList>
            <consortium name="The Broad Institute Genomics Platform"/>
            <consortium name="The Broad Institute Genome Sequencing Center for Infectious Disease"/>
            <person name="Wu L."/>
            <person name="Ma J."/>
        </authorList>
    </citation>
    <scope>NUCLEOTIDE SEQUENCE [LARGE SCALE GENOMIC DNA]</scope>
    <source>
        <strain evidence="4">JCM 16929</strain>
    </source>
</reference>
<feature type="transmembrane region" description="Helical" evidence="2">
    <location>
        <begin position="6"/>
        <end position="30"/>
    </location>
</feature>
<gene>
    <name evidence="3" type="ORF">GCM10022236_19550</name>
</gene>
<organism evidence="3 4">
    <name type="scientific">Microlunatus ginsengisoli</name>
    <dbReference type="NCBI Taxonomy" id="363863"/>
    <lineage>
        <taxon>Bacteria</taxon>
        <taxon>Bacillati</taxon>
        <taxon>Actinomycetota</taxon>
        <taxon>Actinomycetes</taxon>
        <taxon>Propionibacteriales</taxon>
        <taxon>Propionibacteriaceae</taxon>
        <taxon>Microlunatus</taxon>
    </lineage>
</organism>
<feature type="region of interest" description="Disordered" evidence="1">
    <location>
        <begin position="172"/>
        <end position="197"/>
    </location>
</feature>
<dbReference type="EMBL" id="BAABAB010000014">
    <property type="protein sequence ID" value="GAA3617455.1"/>
    <property type="molecule type" value="Genomic_DNA"/>
</dbReference>